<keyword evidence="1" id="KW-0472">Membrane</keyword>
<sequence length="316" mass="36274">MKIIRSIVFTLGFIAILFTITPLFAPYEIDQFAKGNSTAFNGIFAEDTNRLDMLFSGDSESFTSFMPMRFWEKLGIKSYNIAVASQNLADGHKTISHIIQKQNPKVIVLETNQIYTSIGGIANLVDKSMTNTLANVFPILNHHDNWKQILSLQKAKSVEIKRKPLKGWRINRKENAYERGPYMHQTLESKEIPSLNRHYLDQIVALCKEENIQLILVSVPSPRNWTYEKHNGVSAYANENNIPFLDLNLEADSIGMNWQEDTYDKGDHLNLKGAEKVTKRLIEYIAQNYNIKSDTDEAERALWQKDFDAFIQQINP</sequence>
<dbReference type="GO" id="GO:0016787">
    <property type="term" value="F:hydrolase activity"/>
    <property type="evidence" value="ECO:0007669"/>
    <property type="project" value="UniProtKB-KW"/>
</dbReference>
<accession>A0A3S8RP05</accession>
<evidence type="ECO:0000313" key="3">
    <source>
        <dbReference type="Proteomes" id="UP000278804"/>
    </source>
</evidence>
<protein>
    <submittedName>
        <fullName evidence="2">SGNH/GDSL hydrolase family protein</fullName>
    </submittedName>
</protein>
<gene>
    <name evidence="2" type="ORF">EEI45_08115</name>
</gene>
<feature type="transmembrane region" description="Helical" evidence="1">
    <location>
        <begin position="7"/>
        <end position="27"/>
    </location>
</feature>
<dbReference type="SUPFAM" id="SSF52266">
    <property type="entry name" value="SGNH hydrolase"/>
    <property type="match status" value="1"/>
</dbReference>
<keyword evidence="3" id="KW-1185">Reference proteome</keyword>
<organism evidence="2 3">
    <name type="scientific">Erysipelothrix piscisicarius</name>
    <dbReference type="NCBI Taxonomy" id="2485784"/>
    <lineage>
        <taxon>Bacteria</taxon>
        <taxon>Bacillati</taxon>
        <taxon>Bacillota</taxon>
        <taxon>Erysipelotrichia</taxon>
        <taxon>Erysipelotrichales</taxon>
        <taxon>Erysipelotrichaceae</taxon>
        <taxon>Erysipelothrix</taxon>
    </lineage>
</organism>
<dbReference type="InterPro" id="IPR036514">
    <property type="entry name" value="SGNH_hydro_sf"/>
</dbReference>
<keyword evidence="1" id="KW-0812">Transmembrane</keyword>
<dbReference type="EMBL" id="CP034234">
    <property type="protein sequence ID" value="AZK44680.1"/>
    <property type="molecule type" value="Genomic_DNA"/>
</dbReference>
<dbReference type="Gene3D" id="3.40.50.1110">
    <property type="entry name" value="SGNH hydrolase"/>
    <property type="match status" value="1"/>
</dbReference>
<keyword evidence="1" id="KW-1133">Transmembrane helix</keyword>
<evidence type="ECO:0000256" key="1">
    <source>
        <dbReference type="SAM" id="Phobius"/>
    </source>
</evidence>
<dbReference type="KEGG" id="eri:EEI45_08115"/>
<reference evidence="2 3" key="1">
    <citation type="journal article" date="2020" name="Int. J. Syst. Evol. Microbiol.">
        <title>Description of Erysipelothrix piscisicarius sp. nov., an emergent fish pathogen, and assessment of virulence using a tiger barb (Puntigrus tetrazona) infection model.</title>
        <authorList>
            <person name="Pomaranski E.K."/>
            <person name="Griffin M.J."/>
            <person name="Camus A.C."/>
            <person name="Armwood A.R."/>
            <person name="Shelley J."/>
            <person name="Waldbieser G.C."/>
            <person name="LaFrentz B.R."/>
            <person name="Garcia J.C."/>
            <person name="Yanong R."/>
            <person name="Soto E."/>
        </authorList>
    </citation>
    <scope>NUCLEOTIDE SEQUENCE [LARGE SCALE GENOMIC DNA]</scope>
    <source>
        <strain evidence="2 3">15TAL0474</strain>
    </source>
</reference>
<keyword evidence="2" id="KW-0378">Hydrolase</keyword>
<proteinExistence type="predicted"/>
<name>A0A3S8RP05_9FIRM</name>
<dbReference type="Proteomes" id="UP000278804">
    <property type="component" value="Chromosome"/>
</dbReference>
<evidence type="ECO:0000313" key="2">
    <source>
        <dbReference type="EMBL" id="AZK44680.1"/>
    </source>
</evidence>
<dbReference type="AlphaFoldDB" id="A0A3S8RP05"/>
<dbReference type="RefSeq" id="WP_125164835.1">
    <property type="nucleotide sequence ID" value="NZ_CP034234.1"/>
</dbReference>